<feature type="domain" description="B box-type" evidence="10">
    <location>
        <begin position="156"/>
        <end position="197"/>
    </location>
</feature>
<gene>
    <name evidence="11" type="ORF">P5673_005782</name>
</gene>
<dbReference type="SMART" id="SM00336">
    <property type="entry name" value="BBOX"/>
    <property type="match status" value="2"/>
</dbReference>
<dbReference type="SUPFAM" id="SSF81296">
    <property type="entry name" value="E set domains"/>
    <property type="match status" value="1"/>
</dbReference>
<evidence type="ECO:0000256" key="6">
    <source>
        <dbReference type="PROSITE-ProRule" id="PRU00024"/>
    </source>
</evidence>
<dbReference type="InterPro" id="IPR001841">
    <property type="entry name" value="Znf_RING"/>
</dbReference>
<feature type="repeat" description="NHL" evidence="8">
    <location>
        <begin position="525"/>
        <end position="569"/>
    </location>
</feature>
<evidence type="ECO:0000256" key="1">
    <source>
        <dbReference type="ARBA" id="ARBA00008518"/>
    </source>
</evidence>
<dbReference type="PANTHER" id="PTHR25462">
    <property type="entry name" value="BONUS, ISOFORM C-RELATED"/>
    <property type="match status" value="1"/>
</dbReference>
<dbReference type="CDD" id="cd05819">
    <property type="entry name" value="NHL"/>
    <property type="match status" value="1"/>
</dbReference>
<dbReference type="InterPro" id="IPR001298">
    <property type="entry name" value="Filamin/ABP280_rpt"/>
</dbReference>
<dbReference type="SMART" id="SM00502">
    <property type="entry name" value="BBC"/>
    <property type="match status" value="1"/>
</dbReference>
<dbReference type="InterPro" id="IPR013783">
    <property type="entry name" value="Ig-like_fold"/>
</dbReference>
<reference evidence="11" key="2">
    <citation type="journal article" date="2023" name="Science">
        <title>Genomic signatures of disease resistance in endangered staghorn corals.</title>
        <authorList>
            <person name="Vollmer S.V."/>
            <person name="Selwyn J.D."/>
            <person name="Despard B.A."/>
            <person name="Roesel C.L."/>
        </authorList>
    </citation>
    <scope>NUCLEOTIDE SEQUENCE</scope>
    <source>
        <strain evidence="11">K2</strain>
    </source>
</reference>
<dbReference type="PROSITE" id="PS50089">
    <property type="entry name" value="ZF_RING_2"/>
    <property type="match status" value="1"/>
</dbReference>
<dbReference type="InterPro" id="IPR011042">
    <property type="entry name" value="6-blade_b-propeller_TolB-like"/>
</dbReference>
<dbReference type="SMART" id="SM00557">
    <property type="entry name" value="IG_FLMN"/>
    <property type="match status" value="1"/>
</dbReference>
<dbReference type="InterPro" id="IPR000315">
    <property type="entry name" value="Znf_B-box"/>
</dbReference>
<dbReference type="Proteomes" id="UP001249851">
    <property type="component" value="Unassembled WGS sequence"/>
</dbReference>
<dbReference type="EMBL" id="JARQWQ010000009">
    <property type="protein sequence ID" value="KAK2569923.1"/>
    <property type="molecule type" value="Genomic_DNA"/>
</dbReference>
<dbReference type="PROSITE" id="PS51125">
    <property type="entry name" value="NHL"/>
    <property type="match status" value="2"/>
</dbReference>
<dbReference type="InterPro" id="IPR001258">
    <property type="entry name" value="NHL_repeat"/>
</dbReference>
<dbReference type="AlphaFoldDB" id="A0AAD9QYN0"/>
<evidence type="ECO:0000256" key="5">
    <source>
        <dbReference type="ARBA" id="ARBA00022833"/>
    </source>
</evidence>
<evidence type="ECO:0000256" key="2">
    <source>
        <dbReference type="ARBA" id="ARBA00022723"/>
    </source>
</evidence>
<keyword evidence="4 6" id="KW-0863">Zinc-finger</keyword>
<dbReference type="PROSITE" id="PS50119">
    <property type="entry name" value="ZF_BBOX"/>
    <property type="match status" value="1"/>
</dbReference>
<dbReference type="InterPro" id="IPR018957">
    <property type="entry name" value="Znf_C3HC4_RING-type"/>
</dbReference>
<dbReference type="InterPro" id="IPR003649">
    <property type="entry name" value="Bbox_C"/>
</dbReference>
<feature type="domain" description="RING-type" evidence="9">
    <location>
        <begin position="19"/>
        <end position="63"/>
    </location>
</feature>
<protein>
    <submittedName>
        <fullName evidence="11">E3 ubiquitin-protein ligase TRIM71</fullName>
    </submittedName>
</protein>
<dbReference type="InterPro" id="IPR017868">
    <property type="entry name" value="Filamin/ABP280_repeat-like"/>
</dbReference>
<dbReference type="InterPro" id="IPR013083">
    <property type="entry name" value="Znf_RING/FYVE/PHD"/>
</dbReference>
<keyword evidence="3" id="KW-0677">Repeat</keyword>
<dbReference type="SUPFAM" id="SSF57845">
    <property type="entry name" value="B-box zinc-binding domain"/>
    <property type="match status" value="1"/>
</dbReference>
<dbReference type="Gene3D" id="2.60.40.10">
    <property type="entry name" value="Immunoglobulins"/>
    <property type="match status" value="1"/>
</dbReference>
<sequence length="751" mass="83514">MDTKETKDVVSGIKATLTCQICEKLFFDPRILPCLHSFCCQCIESLVRNRPFKDKSLKCPTCQLETGLDSKASVRTLPANSLLVSLLDLLLIQEGKDIECDICDESEGSPAHARCKDCSLYLCELHEEAHKKAKDTKTHILFALELLKTMSLKELNRPTFCTVHSTEKLTLFCDTCNKTICRNCALTNHKQHDTQFIEEVFSKLKTNLSELLGHTRSVGIKVENAIPVLDWMLARIGMKADNVLKDIDDSLNAKIKALELRRSELRTAVELVRINRKTSLEIQKRKLEASRDALRVSCQFVKRVLEEGDPVCLLSAKDLISKRLKSLVNQQYELHPREDHAMTFSADDKTLQGMIDTFGCLDDTYAHYATTKAEGRGLQEASLNQKAYFTVVTRDRKGRPITCESSDVVVQIQSPDDTVIAVDIIPQRTGKHNVTYTPSVPGPHLIQVTIRGFPMKGSPFVVFVPCEAREYAGMKEPQSLIGGPGEEPGRLKGARGITVDKDNRIIVCDRNNFRVQVFDASGEFLFTFGKKGKNNGEFANGPQSVTMNKDGKLFVCDYRGTSIQMFNSKGEFLKKLDAPKLDAETPGKFSHVVASNDGRVYVADCDRGVIYAFDSSGEYLTHFKLGVLDEDDGLQGRLYGIATNSKGEIIVSLAKHIGFHVLSKDGKLLRNIPLQSTECNNLFAPEAIAVDLSDNILLVDSMRNCLLVFAGDDGHLVAECARDSLCNPYGIAVDRLGRIIISDSSNRIKVF</sequence>
<dbReference type="Pfam" id="PF00643">
    <property type="entry name" value="zf-B_box"/>
    <property type="match status" value="1"/>
</dbReference>
<dbReference type="SUPFAM" id="SSF57850">
    <property type="entry name" value="RING/U-box"/>
    <property type="match status" value="1"/>
</dbReference>
<evidence type="ECO:0000256" key="3">
    <source>
        <dbReference type="ARBA" id="ARBA00022737"/>
    </source>
</evidence>
<dbReference type="PROSITE" id="PS00518">
    <property type="entry name" value="ZF_RING_1"/>
    <property type="match status" value="1"/>
</dbReference>
<dbReference type="Pfam" id="PF00097">
    <property type="entry name" value="zf-C3HC4"/>
    <property type="match status" value="1"/>
</dbReference>
<dbReference type="Gene3D" id="3.30.160.60">
    <property type="entry name" value="Classic Zinc Finger"/>
    <property type="match status" value="1"/>
</dbReference>
<dbReference type="PANTHER" id="PTHR25462:SF296">
    <property type="entry name" value="MEIOTIC P26, ISOFORM F"/>
    <property type="match status" value="1"/>
</dbReference>
<feature type="repeat" description="NHL" evidence="8">
    <location>
        <begin position="478"/>
        <end position="521"/>
    </location>
</feature>
<dbReference type="GO" id="GO:0008270">
    <property type="term" value="F:zinc ion binding"/>
    <property type="evidence" value="ECO:0007669"/>
    <property type="project" value="UniProtKB-KW"/>
</dbReference>
<keyword evidence="5" id="KW-0862">Zinc</keyword>
<comment type="caution">
    <text evidence="11">The sequence shown here is derived from an EMBL/GenBank/DDBJ whole genome shotgun (WGS) entry which is preliminary data.</text>
</comment>
<feature type="repeat" description="Filamin" evidence="7">
    <location>
        <begin position="363"/>
        <end position="464"/>
    </location>
</feature>
<dbReference type="PROSITE" id="PS50194">
    <property type="entry name" value="FILAMIN_REPEAT"/>
    <property type="match status" value="1"/>
</dbReference>
<dbReference type="Pfam" id="PF01436">
    <property type="entry name" value="NHL"/>
    <property type="match status" value="1"/>
</dbReference>
<dbReference type="InterPro" id="IPR014756">
    <property type="entry name" value="Ig_E-set"/>
</dbReference>
<dbReference type="InterPro" id="IPR017907">
    <property type="entry name" value="Znf_RING_CS"/>
</dbReference>
<organism evidence="11 12">
    <name type="scientific">Acropora cervicornis</name>
    <name type="common">Staghorn coral</name>
    <dbReference type="NCBI Taxonomy" id="6130"/>
    <lineage>
        <taxon>Eukaryota</taxon>
        <taxon>Metazoa</taxon>
        <taxon>Cnidaria</taxon>
        <taxon>Anthozoa</taxon>
        <taxon>Hexacorallia</taxon>
        <taxon>Scleractinia</taxon>
        <taxon>Astrocoeniina</taxon>
        <taxon>Acroporidae</taxon>
        <taxon>Acropora</taxon>
    </lineage>
</organism>
<proteinExistence type="inferred from homology"/>
<dbReference type="Gene3D" id="3.30.40.10">
    <property type="entry name" value="Zinc/RING finger domain, C3HC4 (zinc finger)"/>
    <property type="match status" value="1"/>
</dbReference>
<evidence type="ECO:0000259" key="10">
    <source>
        <dbReference type="PROSITE" id="PS50119"/>
    </source>
</evidence>
<dbReference type="Gene3D" id="2.120.10.30">
    <property type="entry name" value="TolB, C-terminal domain"/>
    <property type="match status" value="1"/>
</dbReference>
<evidence type="ECO:0000313" key="11">
    <source>
        <dbReference type="EMBL" id="KAK2569923.1"/>
    </source>
</evidence>
<keyword evidence="12" id="KW-1185">Reference proteome</keyword>
<evidence type="ECO:0000256" key="4">
    <source>
        <dbReference type="ARBA" id="ARBA00022771"/>
    </source>
</evidence>
<evidence type="ECO:0000256" key="8">
    <source>
        <dbReference type="PROSITE-ProRule" id="PRU00504"/>
    </source>
</evidence>
<dbReference type="SMART" id="SM00184">
    <property type="entry name" value="RING"/>
    <property type="match status" value="1"/>
</dbReference>
<reference evidence="11" key="1">
    <citation type="journal article" date="2023" name="G3 (Bethesda)">
        <title>Whole genome assembly and annotation of the endangered Caribbean coral Acropora cervicornis.</title>
        <authorList>
            <person name="Selwyn J.D."/>
            <person name="Vollmer S.V."/>
        </authorList>
    </citation>
    <scope>NUCLEOTIDE SEQUENCE</scope>
    <source>
        <strain evidence="11">K2</strain>
    </source>
</reference>
<dbReference type="Pfam" id="PF00630">
    <property type="entry name" value="Filamin"/>
    <property type="match status" value="1"/>
</dbReference>
<dbReference type="Gene3D" id="4.10.830.40">
    <property type="match status" value="1"/>
</dbReference>
<dbReference type="SUPFAM" id="SSF101898">
    <property type="entry name" value="NHL repeat"/>
    <property type="match status" value="1"/>
</dbReference>
<accession>A0AAD9QYN0</accession>
<keyword evidence="2" id="KW-0479">Metal-binding</keyword>
<comment type="similarity">
    <text evidence="1">Belongs to the TRIM/RBCC family.</text>
</comment>
<dbReference type="InterPro" id="IPR047153">
    <property type="entry name" value="TRIM45/56/19-like"/>
</dbReference>
<evidence type="ECO:0000259" key="9">
    <source>
        <dbReference type="PROSITE" id="PS50089"/>
    </source>
</evidence>
<evidence type="ECO:0000313" key="12">
    <source>
        <dbReference type="Proteomes" id="UP001249851"/>
    </source>
</evidence>
<evidence type="ECO:0000256" key="7">
    <source>
        <dbReference type="PROSITE-ProRule" id="PRU00087"/>
    </source>
</evidence>
<name>A0AAD9QYN0_ACRCE</name>